<evidence type="ECO:0000313" key="2">
    <source>
        <dbReference type="EMBL" id="EHK23035.1"/>
    </source>
</evidence>
<gene>
    <name evidence="2" type="ORF">TRIVIDRAFT_60145</name>
</gene>
<accession>G9MST8</accession>
<dbReference type="HOGENOM" id="CLU_047750_0_0_1"/>
<dbReference type="eggNOG" id="ENOG502RMC1">
    <property type="taxonomic scope" value="Eukaryota"/>
</dbReference>
<dbReference type="RefSeq" id="XP_013957235.1">
    <property type="nucleotide sequence ID" value="XM_014101760.1"/>
</dbReference>
<organism evidence="2 3">
    <name type="scientific">Hypocrea virens (strain Gv29-8 / FGSC 10586)</name>
    <name type="common">Gliocladium virens</name>
    <name type="synonym">Trichoderma virens</name>
    <dbReference type="NCBI Taxonomy" id="413071"/>
    <lineage>
        <taxon>Eukaryota</taxon>
        <taxon>Fungi</taxon>
        <taxon>Dikarya</taxon>
        <taxon>Ascomycota</taxon>
        <taxon>Pezizomycotina</taxon>
        <taxon>Sordariomycetes</taxon>
        <taxon>Hypocreomycetidae</taxon>
        <taxon>Hypocreales</taxon>
        <taxon>Hypocreaceae</taxon>
        <taxon>Trichoderma</taxon>
    </lineage>
</organism>
<dbReference type="SUPFAM" id="SSF81383">
    <property type="entry name" value="F-box domain"/>
    <property type="match status" value="1"/>
</dbReference>
<dbReference type="Pfam" id="PF24969">
    <property type="entry name" value="LRR_15"/>
    <property type="match status" value="1"/>
</dbReference>
<protein>
    <recommendedName>
        <fullName evidence="1">F-box domain-containing protein</fullName>
    </recommendedName>
</protein>
<dbReference type="AlphaFoldDB" id="G9MST8"/>
<dbReference type="Proteomes" id="UP000007115">
    <property type="component" value="Unassembled WGS sequence"/>
</dbReference>
<evidence type="ECO:0000313" key="3">
    <source>
        <dbReference type="Proteomes" id="UP000007115"/>
    </source>
</evidence>
<evidence type="ECO:0000259" key="1">
    <source>
        <dbReference type="PROSITE" id="PS50181"/>
    </source>
</evidence>
<feature type="domain" description="F-box" evidence="1">
    <location>
        <begin position="3"/>
        <end position="48"/>
    </location>
</feature>
<dbReference type="InterPro" id="IPR036047">
    <property type="entry name" value="F-box-like_dom_sf"/>
</dbReference>
<proteinExistence type="predicted"/>
<sequence>MAPRSFMDCPLQLQLAILDHLSVHDLRHLSVVNKGFRQLAEPCLYSDIRLTWSCDQTPPLTQLVRTILERPELRLNVRRLNLDGSGFTESFTHADIEPPPLPISALPVTAAAGQIRSTGVPGADQWIRELQAGAVDALVALLISTLPNLRHLCLDSNFTIESFHLGAVFRCAIQDGGREGSTLPKFQFLRDVTFARRTHEWRHRSVNNTPDVLPFFSLPAIQSLSVSIDNPVNWPFTLANSTLTSLKLFRLRETQLEFLLPSLKSLRKLHWNCYYQENLDNFASKDVIDLDVLVEALHHVSETLTDLIIEPETDPDYLSGQYEAPDREIRGSLQGLAKMGHLQKLEIPWAFLMGLAPDSALKTAVRLGEVLPPSLEMLTLNDCLLNYELWDWQDEIFVSGIKAVLGNEDTMLTLPKLQCIEMPFSSYSTCGDSISDELRAELDQMSLQSGITLRAI</sequence>
<dbReference type="OMA" id="FTWPAAH"/>
<dbReference type="VEuPathDB" id="FungiDB:TRIVIDRAFT_60145"/>
<dbReference type="InterPro" id="IPR001810">
    <property type="entry name" value="F-box_dom"/>
</dbReference>
<dbReference type="EMBL" id="ABDF02000006">
    <property type="protein sequence ID" value="EHK23035.1"/>
    <property type="molecule type" value="Genomic_DNA"/>
</dbReference>
<name>G9MST8_HYPVG</name>
<dbReference type="InParanoid" id="G9MST8"/>
<comment type="caution">
    <text evidence="2">The sequence shown here is derived from an EMBL/GenBank/DDBJ whole genome shotgun (WGS) entry which is preliminary data.</text>
</comment>
<dbReference type="Pfam" id="PF00646">
    <property type="entry name" value="F-box"/>
    <property type="match status" value="1"/>
</dbReference>
<dbReference type="PROSITE" id="PS50181">
    <property type="entry name" value="FBOX"/>
    <property type="match status" value="1"/>
</dbReference>
<dbReference type="InterPro" id="IPR032675">
    <property type="entry name" value="LRR_dom_sf"/>
</dbReference>
<dbReference type="Gene3D" id="3.80.10.10">
    <property type="entry name" value="Ribonuclease Inhibitor"/>
    <property type="match status" value="1"/>
</dbReference>
<dbReference type="OrthoDB" id="4191831at2759"/>
<dbReference type="SUPFAM" id="SSF52047">
    <property type="entry name" value="RNI-like"/>
    <property type="match status" value="1"/>
</dbReference>
<reference evidence="2 3" key="1">
    <citation type="journal article" date="2011" name="Genome Biol.">
        <title>Comparative genome sequence analysis underscores mycoparasitism as the ancestral life style of Trichoderma.</title>
        <authorList>
            <person name="Kubicek C.P."/>
            <person name="Herrera-Estrella A."/>
            <person name="Seidl-Seiboth V."/>
            <person name="Martinez D.A."/>
            <person name="Druzhinina I.S."/>
            <person name="Thon M."/>
            <person name="Zeilinger S."/>
            <person name="Casas-Flores S."/>
            <person name="Horwitz B.A."/>
            <person name="Mukherjee P.K."/>
            <person name="Mukherjee M."/>
            <person name="Kredics L."/>
            <person name="Alcaraz L.D."/>
            <person name="Aerts A."/>
            <person name="Antal Z."/>
            <person name="Atanasova L."/>
            <person name="Cervantes-Badillo M.G."/>
            <person name="Challacombe J."/>
            <person name="Chertkov O."/>
            <person name="McCluskey K."/>
            <person name="Coulpier F."/>
            <person name="Deshpande N."/>
            <person name="von Doehren H."/>
            <person name="Ebbole D.J."/>
            <person name="Esquivel-Naranjo E.U."/>
            <person name="Fekete E."/>
            <person name="Flipphi M."/>
            <person name="Glaser F."/>
            <person name="Gomez-Rodriguez E.Y."/>
            <person name="Gruber S."/>
            <person name="Han C."/>
            <person name="Henrissat B."/>
            <person name="Hermosa R."/>
            <person name="Hernandez-Onate M."/>
            <person name="Karaffa L."/>
            <person name="Kosti I."/>
            <person name="Le Crom S."/>
            <person name="Lindquist E."/>
            <person name="Lucas S."/>
            <person name="Luebeck M."/>
            <person name="Luebeck P.S."/>
            <person name="Margeot A."/>
            <person name="Metz B."/>
            <person name="Misra M."/>
            <person name="Nevalainen H."/>
            <person name="Omann M."/>
            <person name="Packer N."/>
            <person name="Perrone G."/>
            <person name="Uresti-Rivera E.E."/>
            <person name="Salamov A."/>
            <person name="Schmoll M."/>
            <person name="Seiboth B."/>
            <person name="Shapiro H."/>
            <person name="Sukno S."/>
            <person name="Tamayo-Ramos J.A."/>
            <person name="Tisch D."/>
            <person name="Wiest A."/>
            <person name="Wilkinson H.H."/>
            <person name="Zhang M."/>
            <person name="Coutinho P.M."/>
            <person name="Kenerley C.M."/>
            <person name="Monte E."/>
            <person name="Baker S.E."/>
            <person name="Grigoriev I.V."/>
        </authorList>
    </citation>
    <scope>NUCLEOTIDE SEQUENCE [LARGE SCALE GENOMIC DNA]</scope>
    <source>
        <strain evidence="3">Gv29-8 / FGSC 10586</strain>
    </source>
</reference>
<dbReference type="GeneID" id="25796031"/>
<keyword evidence="3" id="KW-1185">Reference proteome</keyword>
<dbReference type="InterPro" id="IPR056867">
    <property type="entry name" value="LRR_15"/>
</dbReference>